<protein>
    <submittedName>
        <fullName evidence="1">Uncharacterized protein</fullName>
    </submittedName>
</protein>
<name>A0ABQ8G989_9PEZI</name>
<reference evidence="1 2" key="1">
    <citation type="journal article" date="2021" name="Nat. Commun.">
        <title>Genetic determinants of endophytism in the Arabidopsis root mycobiome.</title>
        <authorList>
            <person name="Mesny F."/>
            <person name="Miyauchi S."/>
            <person name="Thiergart T."/>
            <person name="Pickel B."/>
            <person name="Atanasova L."/>
            <person name="Karlsson M."/>
            <person name="Huettel B."/>
            <person name="Barry K.W."/>
            <person name="Haridas S."/>
            <person name="Chen C."/>
            <person name="Bauer D."/>
            <person name="Andreopoulos W."/>
            <person name="Pangilinan J."/>
            <person name="LaButti K."/>
            <person name="Riley R."/>
            <person name="Lipzen A."/>
            <person name="Clum A."/>
            <person name="Drula E."/>
            <person name="Henrissat B."/>
            <person name="Kohler A."/>
            <person name="Grigoriev I.V."/>
            <person name="Martin F.M."/>
            <person name="Hacquard S."/>
        </authorList>
    </citation>
    <scope>NUCLEOTIDE SEQUENCE [LARGE SCALE GENOMIC DNA]</scope>
    <source>
        <strain evidence="1 2">MPI-SDFR-AT-0080</strain>
    </source>
</reference>
<evidence type="ECO:0000313" key="2">
    <source>
        <dbReference type="Proteomes" id="UP000774617"/>
    </source>
</evidence>
<organism evidence="1 2">
    <name type="scientific">Macrophomina phaseolina</name>
    <dbReference type="NCBI Taxonomy" id="35725"/>
    <lineage>
        <taxon>Eukaryota</taxon>
        <taxon>Fungi</taxon>
        <taxon>Dikarya</taxon>
        <taxon>Ascomycota</taxon>
        <taxon>Pezizomycotina</taxon>
        <taxon>Dothideomycetes</taxon>
        <taxon>Dothideomycetes incertae sedis</taxon>
        <taxon>Botryosphaeriales</taxon>
        <taxon>Botryosphaeriaceae</taxon>
        <taxon>Macrophomina</taxon>
    </lineage>
</organism>
<dbReference type="Proteomes" id="UP000774617">
    <property type="component" value="Unassembled WGS sequence"/>
</dbReference>
<dbReference type="EMBL" id="JAGTJR010000014">
    <property type="protein sequence ID" value="KAH7049139.1"/>
    <property type="molecule type" value="Genomic_DNA"/>
</dbReference>
<gene>
    <name evidence="1" type="ORF">B0J12DRAFT_95800</name>
</gene>
<evidence type="ECO:0000313" key="1">
    <source>
        <dbReference type="EMBL" id="KAH7049139.1"/>
    </source>
</evidence>
<keyword evidence="2" id="KW-1185">Reference proteome</keyword>
<comment type="caution">
    <text evidence="1">The sequence shown here is derived from an EMBL/GenBank/DDBJ whole genome shotgun (WGS) entry which is preliminary data.</text>
</comment>
<accession>A0ABQ8G989</accession>
<sequence length="107" mass="12061">MCSGHFCCHTASGLAPTLTIIHSLLAQAIRLIISSTGKPFHRRHLGLRPGRVSCSHILARDLMQYLIRYLISQLSFTDGLALSHQSPQSFQAHWQNWQGLPCIHWSM</sequence>
<proteinExistence type="predicted"/>